<keyword evidence="5" id="KW-0804">Transcription</keyword>
<comment type="similarity">
    <text evidence="1">Belongs to the WD repeat ESC family.</text>
</comment>
<dbReference type="GeneID" id="130494827"/>
<evidence type="ECO:0000313" key="8">
    <source>
        <dbReference type="RefSeq" id="XP_056841610.1"/>
    </source>
</evidence>
<evidence type="ECO:0000256" key="5">
    <source>
        <dbReference type="ARBA" id="ARBA00023163"/>
    </source>
</evidence>
<dbReference type="PROSITE" id="PS50082">
    <property type="entry name" value="WD_REPEATS_2"/>
    <property type="match status" value="2"/>
</dbReference>
<name>A0A9W3BQL7_RAPSA</name>
<dbReference type="InterPro" id="IPR001680">
    <property type="entry name" value="WD40_rpt"/>
</dbReference>
<dbReference type="InterPro" id="IPR015943">
    <property type="entry name" value="WD40/YVTN_repeat-like_dom_sf"/>
</dbReference>
<evidence type="ECO:0000256" key="6">
    <source>
        <dbReference type="PROSITE-ProRule" id="PRU00221"/>
    </source>
</evidence>
<proteinExistence type="inferred from homology"/>
<dbReference type="RefSeq" id="XP_056841610.1">
    <property type="nucleotide sequence ID" value="XM_056985630.1"/>
</dbReference>
<accession>A0A9W3BQL7</accession>
<sequence length="274" mass="31038">MSKITYKVTKRIHEGKKPLCSVVFNFIDPRFYNFFVTAGGNGVKQISSFSKSPFKVFKFWINIYNCLEDAGIASLHSYTDEDTEESFNTVSWALGLLEGNPFVAAGGLKGIIRTLVGHENSVNEIKTHPMTSHLVLSASMDGFVRLWNVETGVCILIFAGTAPVLSVEFNPRDRYIFVSCGMDTTIKIWSIEEVWTSVEKSFTWKDDPSKFPTKFVELPVFTASCRITMLNCNRWFDDFILSKSKANEFLLWVPQRKDNSPGEGMRKARFMSGI</sequence>
<reference evidence="8" key="2">
    <citation type="submission" date="2025-08" db="UniProtKB">
        <authorList>
            <consortium name="RefSeq"/>
        </authorList>
    </citation>
    <scope>IDENTIFICATION</scope>
    <source>
        <tissue evidence="8">Leaf</tissue>
    </source>
</reference>
<dbReference type="InterPro" id="IPR051243">
    <property type="entry name" value="PcG_WD-repeat"/>
</dbReference>
<dbReference type="PROSITE" id="PS50294">
    <property type="entry name" value="WD_REPEATS_REGION"/>
    <property type="match status" value="1"/>
</dbReference>
<evidence type="ECO:0000256" key="1">
    <source>
        <dbReference type="ARBA" id="ARBA00008075"/>
    </source>
</evidence>
<evidence type="ECO:0000313" key="7">
    <source>
        <dbReference type="Proteomes" id="UP000504610"/>
    </source>
</evidence>
<evidence type="ECO:0000256" key="2">
    <source>
        <dbReference type="ARBA" id="ARBA00022574"/>
    </source>
</evidence>
<dbReference type="SUPFAM" id="SSF50978">
    <property type="entry name" value="WD40 repeat-like"/>
    <property type="match status" value="1"/>
</dbReference>
<reference evidence="7" key="1">
    <citation type="journal article" date="2019" name="Database">
        <title>The radish genome database (RadishGD): an integrated information resource for radish genomics.</title>
        <authorList>
            <person name="Yu H.J."/>
            <person name="Baek S."/>
            <person name="Lee Y.J."/>
            <person name="Cho A."/>
            <person name="Mun J.H."/>
        </authorList>
    </citation>
    <scope>NUCLEOTIDE SEQUENCE [LARGE SCALE GENOMIC DNA]</scope>
    <source>
        <strain evidence="7">cv. WK10039</strain>
    </source>
</reference>
<keyword evidence="7" id="KW-1185">Reference proteome</keyword>
<dbReference type="AlphaFoldDB" id="A0A9W3BQL7"/>
<dbReference type="OrthoDB" id="7318948at2759"/>
<gene>
    <name evidence="8" type="primary">LOC130494827</name>
</gene>
<dbReference type="Proteomes" id="UP000504610">
    <property type="component" value="Chromosome 5"/>
</dbReference>
<feature type="repeat" description="WD" evidence="6">
    <location>
        <begin position="115"/>
        <end position="157"/>
    </location>
</feature>
<keyword evidence="4" id="KW-0805">Transcription regulation</keyword>
<keyword evidence="3" id="KW-0677">Repeat</keyword>
<feature type="repeat" description="WD" evidence="6">
    <location>
        <begin position="157"/>
        <end position="192"/>
    </location>
</feature>
<dbReference type="SMART" id="SM00320">
    <property type="entry name" value="WD40"/>
    <property type="match status" value="2"/>
</dbReference>
<organism evidence="7 8">
    <name type="scientific">Raphanus sativus</name>
    <name type="common">Radish</name>
    <name type="synonym">Raphanus raphanistrum var. sativus</name>
    <dbReference type="NCBI Taxonomy" id="3726"/>
    <lineage>
        <taxon>Eukaryota</taxon>
        <taxon>Viridiplantae</taxon>
        <taxon>Streptophyta</taxon>
        <taxon>Embryophyta</taxon>
        <taxon>Tracheophyta</taxon>
        <taxon>Spermatophyta</taxon>
        <taxon>Magnoliopsida</taxon>
        <taxon>eudicotyledons</taxon>
        <taxon>Gunneridae</taxon>
        <taxon>Pentapetalae</taxon>
        <taxon>rosids</taxon>
        <taxon>malvids</taxon>
        <taxon>Brassicales</taxon>
        <taxon>Brassicaceae</taxon>
        <taxon>Brassiceae</taxon>
        <taxon>Raphanus</taxon>
    </lineage>
</organism>
<dbReference type="InterPro" id="IPR019775">
    <property type="entry name" value="WD40_repeat_CS"/>
</dbReference>
<dbReference type="PANTHER" id="PTHR10253">
    <property type="entry name" value="POLYCOMB PROTEIN"/>
    <property type="match status" value="1"/>
</dbReference>
<dbReference type="InterPro" id="IPR036322">
    <property type="entry name" value="WD40_repeat_dom_sf"/>
</dbReference>
<dbReference type="PROSITE" id="PS00678">
    <property type="entry name" value="WD_REPEATS_1"/>
    <property type="match status" value="1"/>
</dbReference>
<protein>
    <submittedName>
        <fullName evidence="8">Polycomb group protein FERTILIZATION-INDEPENDENT ENDOSPERM-like</fullName>
    </submittedName>
</protein>
<dbReference type="KEGG" id="rsz:130494827"/>
<dbReference type="Gene3D" id="2.130.10.10">
    <property type="entry name" value="YVTN repeat-like/Quinoprotein amine dehydrogenase"/>
    <property type="match status" value="1"/>
</dbReference>
<keyword evidence="2 6" id="KW-0853">WD repeat</keyword>
<evidence type="ECO:0000256" key="3">
    <source>
        <dbReference type="ARBA" id="ARBA00022737"/>
    </source>
</evidence>
<dbReference type="Pfam" id="PF00400">
    <property type="entry name" value="WD40"/>
    <property type="match status" value="2"/>
</dbReference>
<evidence type="ECO:0000256" key="4">
    <source>
        <dbReference type="ARBA" id="ARBA00023015"/>
    </source>
</evidence>